<keyword evidence="3" id="KW-1185">Reference proteome</keyword>
<organism evidence="2 3">
    <name type="scientific">Mycena venus</name>
    <dbReference type="NCBI Taxonomy" id="2733690"/>
    <lineage>
        <taxon>Eukaryota</taxon>
        <taxon>Fungi</taxon>
        <taxon>Dikarya</taxon>
        <taxon>Basidiomycota</taxon>
        <taxon>Agaricomycotina</taxon>
        <taxon>Agaricomycetes</taxon>
        <taxon>Agaricomycetidae</taxon>
        <taxon>Agaricales</taxon>
        <taxon>Marasmiineae</taxon>
        <taxon>Mycenaceae</taxon>
        <taxon>Mycena</taxon>
    </lineage>
</organism>
<evidence type="ECO:0000256" key="1">
    <source>
        <dbReference type="SAM" id="MobiDB-lite"/>
    </source>
</evidence>
<accession>A0A8H6X467</accession>
<name>A0A8H6X467_9AGAR</name>
<evidence type="ECO:0000313" key="2">
    <source>
        <dbReference type="EMBL" id="KAF7334143.1"/>
    </source>
</evidence>
<protein>
    <submittedName>
        <fullName evidence="2">Uncharacterized protein</fullName>
    </submittedName>
</protein>
<feature type="region of interest" description="Disordered" evidence="1">
    <location>
        <begin position="1"/>
        <end position="75"/>
    </location>
</feature>
<proteinExistence type="predicted"/>
<sequence>MFPRKQRTLDFLSPQGPQPSLWYHPYASSSASAAGVSRPTQRGHKRRLPVPDRSCSLPNQGLERSDPQIASPRGELLSSKDISVGASGQAKEHESVVHNAIVHPIRAPGGCEATESRAGIDYSVGFGHAQSVPALGTPSFQAPVLPAIHPVCHVPSSHSSPIGDAFGFSSLDPFEPSPLCGTTGNGDDLLYCGHDTGYLGETSSDRDQEISHVAVPFSALHYVPSSDHRIKSRKSVPLSAYVAFHPNCADISTPHNSSRSSMNGRPIFPVAPAASVKPTHTEVPARQALVGSALEHLSNFAQSRTEPSSDQYQVQKNDMVSSKGSARDSSVHQLPTVRFPYFRNALLSAEDEAHQIAHPAVGPRSVDTLSHNALLMGCVGSNHMTVAGASMPSVGYNEPGFGPTAEFRSGSYNDNRIFDPTFVLSPTAMTQWSSQTANSESDVSSAREAANIAARDQESVADLDNNRSVQDWVLVHNPTTGAYQRTRYIVPVTLKRSLSETIPIPKDPANLSIVSTEPAFRGGLPRPRPSLPSYSSPENAYGQFSANLDRALGKMYCATQSFIVETQGQSRMLLFFATQKGEITATQLRPLREDIQIFSFWRDYSGPASGSAIDWITIQSVAQELPSDYRVNAWNVARVTRSSGYQFTSLRATANELWNAFHDVVNDWYIVLRSALITLPRDKQLRLINIYDKYLLRLAESEEHAAVRAGQAHCVSAGLQYSEITRLWTDGGVKILMDWLRSLVPITTLSRPPEDGCLDVLVYGFFHWSVGSFIMPAAKIPTQRMHFFMEISQARQTVTMETNPPIFPDALPKYLVEQMRGRPGQCEIPVQFSEPVSVSSAALDDTPNASWHWAGVP</sequence>
<dbReference type="AlphaFoldDB" id="A0A8H6X467"/>
<comment type="caution">
    <text evidence="2">The sequence shown here is derived from an EMBL/GenBank/DDBJ whole genome shotgun (WGS) entry which is preliminary data.</text>
</comment>
<evidence type="ECO:0000313" key="3">
    <source>
        <dbReference type="Proteomes" id="UP000620124"/>
    </source>
</evidence>
<gene>
    <name evidence="2" type="ORF">MVEN_02320300</name>
</gene>
<dbReference type="OrthoDB" id="3113959at2759"/>
<reference evidence="2" key="1">
    <citation type="submission" date="2020-05" db="EMBL/GenBank/DDBJ databases">
        <title>Mycena genomes resolve the evolution of fungal bioluminescence.</title>
        <authorList>
            <person name="Tsai I.J."/>
        </authorList>
    </citation>
    <scope>NUCLEOTIDE SEQUENCE</scope>
    <source>
        <strain evidence="2">CCC161011</strain>
    </source>
</reference>
<dbReference type="Proteomes" id="UP000620124">
    <property type="component" value="Unassembled WGS sequence"/>
</dbReference>
<dbReference type="EMBL" id="JACAZI010000027">
    <property type="protein sequence ID" value="KAF7334143.1"/>
    <property type="molecule type" value="Genomic_DNA"/>
</dbReference>